<protein>
    <recommendedName>
        <fullName evidence="4">DUF4468 domain-containing protein</fullName>
    </recommendedName>
</protein>
<dbReference type="EMBL" id="NOXV01000273">
    <property type="protein sequence ID" value="OYQ36318.1"/>
    <property type="molecule type" value="Genomic_DNA"/>
</dbReference>
<organism evidence="2 3">
    <name type="scientific">Flavobacterium cyanobacteriorum</name>
    <dbReference type="NCBI Taxonomy" id="2022802"/>
    <lineage>
        <taxon>Bacteria</taxon>
        <taxon>Pseudomonadati</taxon>
        <taxon>Bacteroidota</taxon>
        <taxon>Flavobacteriia</taxon>
        <taxon>Flavobacteriales</taxon>
        <taxon>Flavobacteriaceae</taxon>
        <taxon>Flavobacterium</taxon>
    </lineage>
</organism>
<comment type="caution">
    <text evidence="2">The sequence shown here is derived from an EMBL/GenBank/DDBJ whole genome shotgun (WGS) entry which is preliminary data.</text>
</comment>
<keyword evidence="3" id="KW-1185">Reference proteome</keyword>
<evidence type="ECO:0000313" key="3">
    <source>
        <dbReference type="Proteomes" id="UP000216605"/>
    </source>
</evidence>
<keyword evidence="1" id="KW-0732">Signal</keyword>
<accession>A0A255Z4A8</accession>
<evidence type="ECO:0000313" key="2">
    <source>
        <dbReference type="EMBL" id="OYQ36318.1"/>
    </source>
</evidence>
<dbReference type="RefSeq" id="WP_094415106.1">
    <property type="nucleotide sequence ID" value="NZ_NOXV01000273.1"/>
</dbReference>
<dbReference type="AlphaFoldDB" id="A0A255Z4A8"/>
<evidence type="ECO:0008006" key="4">
    <source>
        <dbReference type="Google" id="ProtNLM"/>
    </source>
</evidence>
<sequence length="160" mass="17648">MKKILIMLLSAITALAQNDFKVAGQEISWEKSFPADDTNIVALLEKQPGLKVVSFTDNVYKGHGSLTKNNCESGSGLMRNNCNFNFLIMVNPDSYVVKVTNLQVLEKFGPMKAKTVASPCEKYFLGKEGLKKDEKTIADLNCLDNYLTDIFAIGSTGNTR</sequence>
<name>A0A255Z4A8_9FLAO</name>
<dbReference type="Proteomes" id="UP000216605">
    <property type="component" value="Unassembled WGS sequence"/>
</dbReference>
<dbReference type="OrthoDB" id="1362915at2"/>
<proteinExistence type="predicted"/>
<gene>
    <name evidence="2" type="ORF">CHU92_09870</name>
</gene>
<feature type="chain" id="PRO_5012310331" description="DUF4468 domain-containing protein" evidence="1">
    <location>
        <begin position="17"/>
        <end position="160"/>
    </location>
</feature>
<feature type="signal peptide" evidence="1">
    <location>
        <begin position="1"/>
        <end position="16"/>
    </location>
</feature>
<reference evidence="2 3" key="1">
    <citation type="submission" date="2017-07" db="EMBL/GenBank/DDBJ databases">
        <title>Flavobacterium cyanobacteriorum sp. nov., isolated from cyanobacterial aggregates in a eutrophic lake.</title>
        <authorList>
            <person name="Cai H."/>
        </authorList>
    </citation>
    <scope>NUCLEOTIDE SEQUENCE [LARGE SCALE GENOMIC DNA]</scope>
    <source>
        <strain evidence="2 3">TH021</strain>
    </source>
</reference>
<evidence type="ECO:0000256" key="1">
    <source>
        <dbReference type="SAM" id="SignalP"/>
    </source>
</evidence>